<evidence type="ECO:0000256" key="1">
    <source>
        <dbReference type="SAM" id="Phobius"/>
    </source>
</evidence>
<name>A0A383DIT2_9ZZZZ</name>
<keyword evidence="1" id="KW-1133">Transmembrane helix</keyword>
<reference evidence="2" key="1">
    <citation type="submission" date="2018-05" db="EMBL/GenBank/DDBJ databases">
        <authorList>
            <person name="Lanie J.A."/>
            <person name="Ng W.-L."/>
            <person name="Kazmierczak K.M."/>
            <person name="Andrzejewski T.M."/>
            <person name="Davidsen T.M."/>
            <person name="Wayne K.J."/>
            <person name="Tettelin H."/>
            <person name="Glass J.I."/>
            <person name="Rusch D."/>
            <person name="Podicherti R."/>
            <person name="Tsui H.-C.T."/>
            <person name="Winkler M.E."/>
        </authorList>
    </citation>
    <scope>NUCLEOTIDE SEQUENCE</scope>
</reference>
<protein>
    <recommendedName>
        <fullName evidence="3">ABC-2 type transporter domain-containing protein</fullName>
    </recommendedName>
</protein>
<gene>
    <name evidence="2" type="ORF">METZ01_LOCUS497185</name>
</gene>
<evidence type="ECO:0008006" key="3">
    <source>
        <dbReference type="Google" id="ProtNLM"/>
    </source>
</evidence>
<feature type="non-terminal residue" evidence="2">
    <location>
        <position position="182"/>
    </location>
</feature>
<dbReference type="Pfam" id="PF06182">
    <property type="entry name" value="ABC2_membrane_6"/>
    <property type="match status" value="1"/>
</dbReference>
<proteinExistence type="predicted"/>
<dbReference type="InterPro" id="IPR010390">
    <property type="entry name" value="ABC-2_transporter-like"/>
</dbReference>
<feature type="transmembrane region" description="Helical" evidence="1">
    <location>
        <begin position="39"/>
        <end position="58"/>
    </location>
</feature>
<dbReference type="EMBL" id="UINC01217647">
    <property type="protein sequence ID" value="SVE44331.1"/>
    <property type="molecule type" value="Genomic_DNA"/>
</dbReference>
<evidence type="ECO:0000313" key="2">
    <source>
        <dbReference type="EMBL" id="SVE44331.1"/>
    </source>
</evidence>
<feature type="transmembrane region" description="Helical" evidence="1">
    <location>
        <begin position="157"/>
        <end position="175"/>
    </location>
</feature>
<sequence length="182" mass="20651">MVIWLIGRVIEALVFLSVWTAVAESQGGQTGGFSAGDFAAYYIIMMMMGHLTFTWFMYEFEFRVRSGSFSPLLLQPLHPIHRDIAMNISYKLLTLVVMLPTMFLMVGLFDPTFNTPTWAVWAAVPVVLLAFLMRFFVEWGLALVALWTTRTEAANQIYFAALLFFSGQMAPLALMPEWVQSL</sequence>
<feature type="transmembrane region" description="Helical" evidence="1">
    <location>
        <begin position="92"/>
        <end position="109"/>
    </location>
</feature>
<feature type="transmembrane region" description="Helical" evidence="1">
    <location>
        <begin position="121"/>
        <end position="145"/>
    </location>
</feature>
<keyword evidence="1" id="KW-0812">Transmembrane</keyword>
<dbReference type="PANTHER" id="PTHR36832">
    <property type="entry name" value="SLR1174 PROTEIN-RELATED"/>
    <property type="match status" value="1"/>
</dbReference>
<dbReference type="PANTHER" id="PTHR36832:SF1">
    <property type="entry name" value="SLR1174 PROTEIN"/>
    <property type="match status" value="1"/>
</dbReference>
<organism evidence="2">
    <name type="scientific">marine metagenome</name>
    <dbReference type="NCBI Taxonomy" id="408172"/>
    <lineage>
        <taxon>unclassified sequences</taxon>
        <taxon>metagenomes</taxon>
        <taxon>ecological metagenomes</taxon>
    </lineage>
</organism>
<accession>A0A383DIT2</accession>
<keyword evidence="1" id="KW-0472">Membrane</keyword>
<dbReference type="AlphaFoldDB" id="A0A383DIT2"/>